<sequence>MGHNIQIIFLEIKQHNELPTGTILVLLLKKGPLLSL</sequence>
<proteinExistence type="predicted"/>
<dbReference type="AlphaFoldDB" id="A0A2P2QY74"/>
<evidence type="ECO:0000313" key="1">
    <source>
        <dbReference type="EMBL" id="MBX71824.1"/>
    </source>
</evidence>
<dbReference type="EMBL" id="GGEC01091340">
    <property type="protein sequence ID" value="MBX71824.1"/>
    <property type="molecule type" value="Transcribed_RNA"/>
</dbReference>
<accession>A0A2P2QY74</accession>
<organism evidence="1">
    <name type="scientific">Rhizophora mucronata</name>
    <name type="common">Asiatic mangrove</name>
    <dbReference type="NCBI Taxonomy" id="61149"/>
    <lineage>
        <taxon>Eukaryota</taxon>
        <taxon>Viridiplantae</taxon>
        <taxon>Streptophyta</taxon>
        <taxon>Embryophyta</taxon>
        <taxon>Tracheophyta</taxon>
        <taxon>Spermatophyta</taxon>
        <taxon>Magnoliopsida</taxon>
        <taxon>eudicotyledons</taxon>
        <taxon>Gunneridae</taxon>
        <taxon>Pentapetalae</taxon>
        <taxon>rosids</taxon>
        <taxon>fabids</taxon>
        <taxon>Malpighiales</taxon>
        <taxon>Rhizophoraceae</taxon>
        <taxon>Rhizophora</taxon>
    </lineage>
</organism>
<protein>
    <submittedName>
        <fullName evidence="1">Uncharacterized protein</fullName>
    </submittedName>
</protein>
<reference evidence="1" key="1">
    <citation type="submission" date="2018-02" db="EMBL/GenBank/DDBJ databases">
        <title>Rhizophora mucronata_Transcriptome.</title>
        <authorList>
            <person name="Meera S.P."/>
            <person name="Sreeshan A."/>
            <person name="Augustine A."/>
        </authorList>
    </citation>
    <scope>NUCLEOTIDE SEQUENCE</scope>
    <source>
        <tissue evidence="1">Leaf</tissue>
    </source>
</reference>
<name>A0A2P2QY74_RHIMU</name>